<reference evidence="8 9" key="1">
    <citation type="submission" date="2020-01" db="EMBL/GenBank/DDBJ databases">
        <title>Muricauda sediminis sp.nov. 40Bstr401.</title>
        <authorList>
            <person name="Xue Z."/>
            <person name="Zhu S."/>
            <person name="Ren N."/>
            <person name="Chen T."/>
            <person name="Chen X."/>
            <person name="Chen J."/>
            <person name="Yang J."/>
        </authorList>
    </citation>
    <scope>NUCLEOTIDE SEQUENCE [LARGE SCALE GENOMIC DNA]</scope>
    <source>
        <strain evidence="8 9">40Bstr401</strain>
    </source>
</reference>
<proteinExistence type="inferred from homology"/>
<protein>
    <submittedName>
        <fullName evidence="8">YicC family protein</fullName>
    </submittedName>
</protein>
<dbReference type="Pfam" id="PF03755">
    <property type="entry name" value="YicC-like_N"/>
    <property type="match status" value="1"/>
</dbReference>
<evidence type="ECO:0000259" key="6">
    <source>
        <dbReference type="Pfam" id="PF03755"/>
    </source>
</evidence>
<dbReference type="EMBL" id="JAAAMI010000001">
    <property type="protein sequence ID" value="NDV42305.1"/>
    <property type="molecule type" value="Genomic_DNA"/>
</dbReference>
<feature type="domain" description="Endoribonuclease YicC-like C-terminal" evidence="7">
    <location>
        <begin position="169"/>
        <end position="284"/>
    </location>
</feature>
<dbReference type="Pfam" id="PF08340">
    <property type="entry name" value="YicC-like_C"/>
    <property type="match status" value="1"/>
</dbReference>
<keyword evidence="3" id="KW-0255">Endonuclease</keyword>
<dbReference type="NCBIfam" id="TIGR00255">
    <property type="entry name" value="YicC/YloC family endoribonuclease"/>
    <property type="match status" value="1"/>
</dbReference>
<dbReference type="PANTHER" id="PTHR30636:SF3">
    <property type="entry name" value="UPF0701 PROTEIN YICC"/>
    <property type="match status" value="1"/>
</dbReference>
<evidence type="ECO:0000259" key="7">
    <source>
        <dbReference type="Pfam" id="PF08340"/>
    </source>
</evidence>
<dbReference type="PANTHER" id="PTHR30636">
    <property type="entry name" value="UPF0701 PROTEIN YICC"/>
    <property type="match status" value="1"/>
</dbReference>
<dbReference type="RefSeq" id="WP_163632921.1">
    <property type="nucleotide sequence ID" value="NZ_JAAAMI010000001.1"/>
</dbReference>
<accession>A0A6I5KQV3</accession>
<evidence type="ECO:0000256" key="4">
    <source>
        <dbReference type="ARBA" id="ARBA00022801"/>
    </source>
</evidence>
<dbReference type="GO" id="GO:0016787">
    <property type="term" value="F:hydrolase activity"/>
    <property type="evidence" value="ECO:0007669"/>
    <property type="project" value="UniProtKB-KW"/>
</dbReference>
<dbReference type="InterPro" id="IPR013527">
    <property type="entry name" value="YicC-like_N"/>
</dbReference>
<evidence type="ECO:0000256" key="5">
    <source>
        <dbReference type="ARBA" id="ARBA00035648"/>
    </source>
</evidence>
<dbReference type="InterPro" id="IPR013551">
    <property type="entry name" value="YicC-like_C"/>
</dbReference>
<comment type="cofactor">
    <cofactor evidence="1">
        <name>a divalent metal cation</name>
        <dbReference type="ChEBI" id="CHEBI:60240"/>
    </cofactor>
</comment>
<evidence type="ECO:0000313" key="9">
    <source>
        <dbReference type="Proteomes" id="UP000468707"/>
    </source>
</evidence>
<dbReference type="Proteomes" id="UP000468707">
    <property type="component" value="Unassembled WGS sequence"/>
</dbReference>
<comment type="similarity">
    <text evidence="5">Belongs to the YicC/YloC family.</text>
</comment>
<evidence type="ECO:0000256" key="3">
    <source>
        <dbReference type="ARBA" id="ARBA00022759"/>
    </source>
</evidence>
<keyword evidence="4" id="KW-0378">Hydrolase</keyword>
<feature type="domain" description="Endoribonuclease YicC-like N-terminal" evidence="6">
    <location>
        <begin position="2"/>
        <end position="151"/>
    </location>
</feature>
<comment type="caution">
    <text evidence="8">The sequence shown here is derived from an EMBL/GenBank/DDBJ whole genome shotgun (WGS) entry which is preliminary data.</text>
</comment>
<sequence>MIQSMTGFGKHVIQLPSKKITIELKSLNSKSLDINARIPQSYREKELELRKMIADTLERGKIDLGLYVEITGEETTAEVNQGVVKKYMEQLRNIANGDDIKLLELALRMPDTLKTDKDDINETEYEAILKAMKEALSEIMNFRSEEGKVLEQDFVDRLGTLNALLEKVNAMDPERLGTVRERLERAVADLQIELDDNRFEQELIYYLEKYDITEEKVRLANHLNYFETTLKSSDSNGKKLGFIAQEMGREINTIGSKANYAPMQQLVVQMKDELEKIKEQMLNVL</sequence>
<organism evidence="8 9">
    <name type="scientific">Flagellimonas sediminis</name>
    <dbReference type="NCBI Taxonomy" id="2696468"/>
    <lineage>
        <taxon>Bacteria</taxon>
        <taxon>Pseudomonadati</taxon>
        <taxon>Bacteroidota</taxon>
        <taxon>Flavobacteriia</taxon>
        <taxon>Flavobacteriales</taxon>
        <taxon>Flavobacteriaceae</taxon>
        <taxon>Flagellimonas</taxon>
    </lineage>
</organism>
<dbReference type="InterPro" id="IPR005229">
    <property type="entry name" value="YicC/YloC-like"/>
</dbReference>
<gene>
    <name evidence="8" type="ORF">GTK07_03110</name>
</gene>
<keyword evidence="9" id="KW-1185">Reference proteome</keyword>
<name>A0A6I5KQV3_9FLAO</name>
<evidence type="ECO:0000256" key="2">
    <source>
        <dbReference type="ARBA" id="ARBA00022722"/>
    </source>
</evidence>
<evidence type="ECO:0000313" key="8">
    <source>
        <dbReference type="EMBL" id="NDV42305.1"/>
    </source>
</evidence>
<dbReference type="AlphaFoldDB" id="A0A6I5KQV3"/>
<dbReference type="GO" id="GO:0004521">
    <property type="term" value="F:RNA endonuclease activity"/>
    <property type="evidence" value="ECO:0007669"/>
    <property type="project" value="InterPro"/>
</dbReference>
<keyword evidence="2" id="KW-0540">Nuclease</keyword>
<evidence type="ECO:0000256" key="1">
    <source>
        <dbReference type="ARBA" id="ARBA00001968"/>
    </source>
</evidence>